<dbReference type="EMBL" id="NAJO01000002">
    <property type="protein sequence ID" value="OQO14533.1"/>
    <property type="molecule type" value="Genomic_DNA"/>
</dbReference>
<dbReference type="AlphaFoldDB" id="A0A1V8TT79"/>
<comment type="caution">
    <text evidence="2">The sequence shown here is derived from an EMBL/GenBank/DDBJ whole genome shotgun (WGS) entry which is preliminary data.</text>
</comment>
<proteinExistence type="predicted"/>
<feature type="compositionally biased region" description="Low complexity" evidence="1">
    <location>
        <begin position="14"/>
        <end position="31"/>
    </location>
</feature>
<reference evidence="3" key="1">
    <citation type="submission" date="2017-03" db="EMBL/GenBank/DDBJ databases">
        <title>Genomes of endolithic fungi from Antarctica.</title>
        <authorList>
            <person name="Coleine C."/>
            <person name="Masonjones S."/>
            <person name="Stajich J.E."/>
        </authorList>
    </citation>
    <scope>NUCLEOTIDE SEQUENCE [LARGE SCALE GENOMIC DNA]</scope>
    <source>
        <strain evidence="3">CCFEE 5527</strain>
    </source>
</reference>
<dbReference type="Proteomes" id="UP000192596">
    <property type="component" value="Unassembled WGS sequence"/>
</dbReference>
<feature type="region of interest" description="Disordered" evidence="1">
    <location>
        <begin position="1"/>
        <end position="39"/>
    </location>
</feature>
<feature type="compositionally biased region" description="Pro residues" evidence="1">
    <location>
        <begin position="1"/>
        <end position="13"/>
    </location>
</feature>
<feature type="region of interest" description="Disordered" evidence="1">
    <location>
        <begin position="170"/>
        <end position="189"/>
    </location>
</feature>
<organism evidence="2 3">
    <name type="scientific">Cryoendolithus antarcticus</name>
    <dbReference type="NCBI Taxonomy" id="1507870"/>
    <lineage>
        <taxon>Eukaryota</taxon>
        <taxon>Fungi</taxon>
        <taxon>Dikarya</taxon>
        <taxon>Ascomycota</taxon>
        <taxon>Pezizomycotina</taxon>
        <taxon>Dothideomycetes</taxon>
        <taxon>Dothideomycetidae</taxon>
        <taxon>Cladosporiales</taxon>
        <taxon>Cladosporiaceae</taxon>
        <taxon>Cryoendolithus</taxon>
    </lineage>
</organism>
<sequence>MAGTPPQSPPPSPKATSSLPTTTSPVSSPQTIQGDGESARVAAIMAASRAEKALASRDSIATILADESSSETVTDQMTQARVKAESQAWKAAASLPHDEEAARVDEAIARNALAIAQAEASLAASPASPGPLVRLDSAELTLHKQWEAAYRAREDALENSLERTQTLLEALAESRPSSSGSDERKWEEVERPRVLVNGRKWQENGGRETKGAVGKAGEIMKGLFGRR</sequence>
<evidence type="ECO:0000313" key="3">
    <source>
        <dbReference type="Proteomes" id="UP000192596"/>
    </source>
</evidence>
<accession>A0A1V8TT79</accession>
<evidence type="ECO:0000256" key="1">
    <source>
        <dbReference type="SAM" id="MobiDB-lite"/>
    </source>
</evidence>
<protein>
    <submittedName>
        <fullName evidence="2">Uncharacterized protein</fullName>
    </submittedName>
</protein>
<dbReference type="InParanoid" id="A0A1V8TT79"/>
<evidence type="ECO:0000313" key="2">
    <source>
        <dbReference type="EMBL" id="OQO14533.1"/>
    </source>
</evidence>
<gene>
    <name evidence="2" type="ORF">B0A48_01411</name>
</gene>
<keyword evidence="3" id="KW-1185">Reference proteome</keyword>
<name>A0A1V8TT79_9PEZI</name>